<sequence>MTLALPFLCKKAPATSREAMVTANQPLASLAGAEILAAGGNAFDAALAVLTTLSVTEPMMVGVLGAGLIQIRLPSGQHLALDALANAPSAARADMFTPAGPGAEDPFDTLGQANLNGPQAVAVPGSLLAWTEMHRLYGRLPRADCLDPAIRWARRGFEISPYLAGAIRDCAPEMSKDAAARKVYLPGGEPLPPGARLVQSDMAQSLQLIAKEGAAALYGGQIGQKLIERLQSAPAPAGIMQMQDLLDYALIWDQPLEAEFRGFTVHCPPPPASGGVAMAQMLARYAQHADLRQGFDDPERLQLLIDIQHEAFADRAGFGTEGAAQILSEANLTKPLARPAPHSPAKGRDTTHMSVVDRDGTMISATSTLYCMFGAQIMLPETGLMPNNYMRTFDPVPGRAMSIAPGKRTPASMAPVIVTKAGTPAYAIGMPGGTRIFPSIFQTLVNLIDLKMDLQSAVEAPRVWSEGGLVEVEPGLSHRLPDLQKRNADLRPVPHIGGGMAAIAMGDGLGQARLTGATCWRADGHAVGISGENAAPEVRFWPRASTETP</sequence>
<dbReference type="InterPro" id="IPR043138">
    <property type="entry name" value="GGT_lsub"/>
</dbReference>
<keyword evidence="6" id="KW-1185">Reference proteome</keyword>
<organism evidence="5 6">
    <name type="scientific">Pseudogemmobacter lacusdianii</name>
    <dbReference type="NCBI Taxonomy" id="3069608"/>
    <lineage>
        <taxon>Bacteria</taxon>
        <taxon>Pseudomonadati</taxon>
        <taxon>Pseudomonadota</taxon>
        <taxon>Alphaproteobacteria</taxon>
        <taxon>Rhodobacterales</taxon>
        <taxon>Paracoccaceae</taxon>
        <taxon>Pseudogemmobacter</taxon>
    </lineage>
</organism>
<evidence type="ECO:0000313" key="6">
    <source>
        <dbReference type="Proteomes" id="UP001239680"/>
    </source>
</evidence>
<evidence type="ECO:0000313" key="5">
    <source>
        <dbReference type="EMBL" id="MDQ2067751.1"/>
    </source>
</evidence>
<dbReference type="RefSeq" id="WP_306681459.1">
    <property type="nucleotide sequence ID" value="NZ_JAVDBT010000016.1"/>
</dbReference>
<comment type="similarity">
    <text evidence="1">Belongs to the gamma-glutamyltransferase family.</text>
</comment>
<dbReference type="InterPro" id="IPR029055">
    <property type="entry name" value="Ntn_hydrolases_N"/>
</dbReference>
<gene>
    <name evidence="5" type="ORF">Q9295_15345</name>
</gene>
<dbReference type="Pfam" id="PF01019">
    <property type="entry name" value="G_glu_transpept"/>
    <property type="match status" value="1"/>
</dbReference>
<protein>
    <submittedName>
        <fullName evidence="5">Gamma-glutamyltransferase family protein</fullName>
    </submittedName>
</protein>
<comment type="caution">
    <text evidence="5">The sequence shown here is derived from an EMBL/GenBank/DDBJ whole genome shotgun (WGS) entry which is preliminary data.</text>
</comment>
<accession>A0ABU0W160</accession>
<dbReference type="Gene3D" id="1.10.246.130">
    <property type="match status" value="1"/>
</dbReference>
<dbReference type="PRINTS" id="PR01210">
    <property type="entry name" value="GGTRANSPTASE"/>
</dbReference>
<dbReference type="SUPFAM" id="SSF56235">
    <property type="entry name" value="N-terminal nucleophile aminohydrolases (Ntn hydrolases)"/>
    <property type="match status" value="1"/>
</dbReference>
<keyword evidence="2" id="KW-0808">Transferase</keyword>
<reference evidence="5 6" key="1">
    <citation type="submission" date="2023-08" db="EMBL/GenBank/DDBJ databases">
        <title>Characterization of two Paracoccaceae strains isolated from Phycosphere and proposal of Xinfangfangia lacusdiani sp. nov.</title>
        <authorList>
            <person name="Deng Y."/>
            <person name="Zhang Y.Q."/>
        </authorList>
    </citation>
    <scope>NUCLEOTIDE SEQUENCE [LARGE SCALE GENOMIC DNA]</scope>
    <source>
        <strain evidence="5 6">CPCC 101601</strain>
    </source>
</reference>
<evidence type="ECO:0000256" key="2">
    <source>
        <dbReference type="ARBA" id="ARBA00022679"/>
    </source>
</evidence>
<dbReference type="InterPro" id="IPR043137">
    <property type="entry name" value="GGT_ssub_C"/>
</dbReference>
<evidence type="ECO:0000256" key="1">
    <source>
        <dbReference type="ARBA" id="ARBA00009381"/>
    </source>
</evidence>
<dbReference type="InterPro" id="IPR051792">
    <property type="entry name" value="GGT_bact"/>
</dbReference>
<dbReference type="PANTHER" id="PTHR43199:SF1">
    <property type="entry name" value="GLUTATHIONE HYDROLASE PROENZYME"/>
    <property type="match status" value="1"/>
</dbReference>
<proteinExistence type="inferred from homology"/>
<name>A0ABU0W160_9RHOB</name>
<keyword evidence="4" id="KW-0865">Zymogen</keyword>
<dbReference type="Gene3D" id="3.60.20.40">
    <property type="match status" value="1"/>
</dbReference>
<dbReference type="Proteomes" id="UP001239680">
    <property type="component" value="Unassembled WGS sequence"/>
</dbReference>
<keyword evidence="3" id="KW-0378">Hydrolase</keyword>
<dbReference type="EMBL" id="JAVDBT010000016">
    <property type="protein sequence ID" value="MDQ2067751.1"/>
    <property type="molecule type" value="Genomic_DNA"/>
</dbReference>
<evidence type="ECO:0000256" key="3">
    <source>
        <dbReference type="ARBA" id="ARBA00022801"/>
    </source>
</evidence>
<evidence type="ECO:0000256" key="4">
    <source>
        <dbReference type="ARBA" id="ARBA00023145"/>
    </source>
</evidence>
<dbReference type="PANTHER" id="PTHR43199">
    <property type="entry name" value="GLUTATHIONE HYDROLASE"/>
    <property type="match status" value="1"/>
</dbReference>